<reference evidence="3 4" key="1">
    <citation type="submission" date="2022-10" db="EMBL/GenBank/DDBJ databases">
        <title>The complete genomes of actinobacterial strains from the NBC collection.</title>
        <authorList>
            <person name="Joergensen T.S."/>
            <person name="Alvarez Arevalo M."/>
            <person name="Sterndorff E.B."/>
            <person name="Faurdal D."/>
            <person name="Vuksanovic O."/>
            <person name="Mourched A.-S."/>
            <person name="Charusanti P."/>
            <person name="Shaw S."/>
            <person name="Blin K."/>
            <person name="Weber T."/>
        </authorList>
    </citation>
    <scope>NUCLEOTIDE SEQUENCE [LARGE SCALE GENOMIC DNA]</scope>
    <source>
        <strain evidence="3 4">NBC_01247</strain>
    </source>
</reference>
<keyword evidence="2" id="KW-0472">Membrane</keyword>
<feature type="region of interest" description="Disordered" evidence="1">
    <location>
        <begin position="153"/>
        <end position="276"/>
    </location>
</feature>
<feature type="transmembrane region" description="Helical" evidence="2">
    <location>
        <begin position="44"/>
        <end position="68"/>
    </location>
</feature>
<dbReference type="EMBL" id="CP108482">
    <property type="protein sequence ID" value="WUS56563.1"/>
    <property type="molecule type" value="Genomic_DNA"/>
</dbReference>
<keyword evidence="4" id="KW-1185">Reference proteome</keyword>
<feature type="transmembrane region" description="Helical" evidence="2">
    <location>
        <begin position="126"/>
        <end position="147"/>
    </location>
</feature>
<proteinExistence type="predicted"/>
<evidence type="ECO:0000256" key="1">
    <source>
        <dbReference type="SAM" id="MobiDB-lite"/>
    </source>
</evidence>
<feature type="transmembrane region" description="Helical" evidence="2">
    <location>
        <begin position="21"/>
        <end position="38"/>
    </location>
</feature>
<accession>A0ABZ1W6Y4</accession>
<gene>
    <name evidence="3" type="ORF">OG469_14195</name>
</gene>
<keyword evidence="2" id="KW-1133">Transmembrane helix</keyword>
<sequence>MPEQKPAEAAEKGGKRIDLSMAQVVASALATMVGALLASELGVAGTVIGAAVVSVAATTSTAVFHHIFRRTGDQLRVAADRGPGAGAAGPPSAGSSSDGPGEPAITSDWNSSKVLRARPRRSWRSALVLPGLVFLLAMVPIVAFELVTGQPVSATVQGGSGQGTSFGGSVHGTPSTKPSSSPSPGSASSGASPGAGAGPTSVPSAEPSATPSTEPSSAPSAGQPSGPAGRPSAGASPSAGSSPSAQASPSGQVSPGPAAPAPGGAATAPGGTPATP</sequence>
<evidence type="ECO:0000313" key="4">
    <source>
        <dbReference type="Proteomes" id="UP001432014"/>
    </source>
</evidence>
<dbReference type="Proteomes" id="UP001432014">
    <property type="component" value="Chromosome"/>
</dbReference>
<protein>
    <submittedName>
        <fullName evidence="3">Uncharacterized protein</fullName>
    </submittedName>
</protein>
<organism evidence="3 4">
    <name type="scientific">Kitasatospora herbaricolor</name>
    <dbReference type="NCBI Taxonomy" id="68217"/>
    <lineage>
        <taxon>Bacteria</taxon>
        <taxon>Bacillati</taxon>
        <taxon>Actinomycetota</taxon>
        <taxon>Actinomycetes</taxon>
        <taxon>Kitasatosporales</taxon>
        <taxon>Streptomycetaceae</taxon>
        <taxon>Kitasatospora</taxon>
    </lineage>
</organism>
<feature type="compositionally biased region" description="Gly residues" evidence="1">
    <location>
        <begin position="158"/>
        <end position="170"/>
    </location>
</feature>
<keyword evidence="2" id="KW-0812">Transmembrane</keyword>
<evidence type="ECO:0000256" key="2">
    <source>
        <dbReference type="SAM" id="Phobius"/>
    </source>
</evidence>
<feature type="compositionally biased region" description="Low complexity" evidence="1">
    <location>
        <begin position="172"/>
        <end position="276"/>
    </location>
</feature>
<feature type="compositionally biased region" description="Low complexity" evidence="1">
    <location>
        <begin position="88"/>
        <end position="104"/>
    </location>
</feature>
<evidence type="ECO:0000313" key="3">
    <source>
        <dbReference type="EMBL" id="WUS56563.1"/>
    </source>
</evidence>
<dbReference type="RefSeq" id="WP_329498559.1">
    <property type="nucleotide sequence ID" value="NZ_CP108460.1"/>
</dbReference>
<feature type="region of interest" description="Disordered" evidence="1">
    <location>
        <begin position="79"/>
        <end position="110"/>
    </location>
</feature>
<name>A0ABZ1W6Y4_9ACTN</name>